<keyword evidence="4" id="KW-1185">Reference proteome</keyword>
<sequence>MDVTRDEHRRGRRKDVHTLSNQGAGSSSEIQYGEKSSDLRDVSPPFPSHPSPVYDAPISPEMLSQYGGFYAPDNDGKKYVEPSANPDKSAAQAFSSKALGKRRAAESGNLMAGAILSKEDSQAFDTGAFSRRRRSSVSSVDSGFGGNEDDKPLKSPERSRRSSVSSVDSGVDVTEAPPRHDSGFSKTEELDPAKIKLAPFENQKMTAKELASLTNQELNDKDANFERNVGSLRDFRARHRANREIGKLHEQKRKNKAEYFFKRGNLRSTYKQLVESMVRVMIKDVQTTKEPKVHSKILKTEVSSTVTAEKRDKDKDKCTAHNMYAKLNALSLFKRETEQAISAQPEFREIENAALRKDLPGVRKGLQGIRKRFDATDRSHLRAHGVVDIEKGTVTLNGSNTVIKLHEIRDITVNKGGTVLGSTSMERGPLSPDVARGSRHRSLSKAPSFNSELSSHGNKDTSWTIALPEGGTEVVENRNTRTMLTTQHLINFQTNRIELANGTMIDLKDIDWTKSKEEEPTKLHLKQDAPLFEDGSTLDLKEAAKSFDAAAMRNRQKQEHAFKQYRLAQMEMLEKVSYAGSSTLSDMHALLSGIRTNDSTIIKVREDIAKVKRAEDSVTMYHFKESVREIGNDATSGLLHIRQKALNDASRVFAHALKRSALADIDKEKQTFGKFGETETVKTIKGTNDGIELQNDTDLPRYDKQKARETEFNAHTTALNIERESLGNQLKDIDAKASRLVESRVKEKASLEKELGSLNKQIKEHEEGTAQIWQNDAAFREQEDRLKKQHINISEQTDLKWKQSSLQYEQSRLTDQQADLKKEGADLTGRRDNLKKEGADLNGEWGNLKKEEANLTGRRDNLKNEETKYKIQQSNLLNERVRLRGRKDTLLSREAGEDNTAELAETDGRLGKIREELKPIQEQLGKISERLKPVEERLGKIPGELKPVEERLGKIPGELKPVEERLGKIPGELKPVEERLGKIPGELKPAEDDPWAKLSEAWAKNRHEWEVFDIQWKKSRGRSYGELADRRNQINGRLADIEIELKNPKELVRERNMREHRRTVYAGMQVEIERRLNPFRQRERGYQEEETNLKGQQTDLNKEEPRLKGQQTDLKSEEGRLQGQQTNLKNEETRLQGQQTDLKNEEGRLKSEQTDLKSKASDPANKEGSSTPPADKEGSSTSAEPKATQARLTEIEERLGKISEELKPVEERLGKIPGELAPVEIRLGKIPGELASIEERLKNIPGELASIQDQLRENGEARRRNNTNLNTAKEEWAKANGLSYEELLGRQNFINRRLREIPGELNIAARTHPDWQRREVVQQDFEDKKAECAEQDKKAKEFKELEKRLRKSKSPFTRNSYHIRKITEIDALEQLDGVKRSAEIEKLVEKLQRVNIEHGDSELVRARKEYENARVDHITKAHSEAEAKKNPNELRLALYEERYHAAIVRFNITRAKYALENEVTERGIDDSGNRTEVMKSTEIDRLKSVRMMHLDDMITDASKLSQEQKAEQVASQHEYDKEMYRVKPKEFVPKPTGAKSAIDNAAEFTTYARERARFEIQKLIDETEDMSDKAKMIDNRGDLEKNFVEGFTKSYGEERTRAHELERVKLARKAMNDFAWKMFGMALVSNFQMAQNTFDQSVDSTLNSIIRSGTRTA</sequence>
<reference evidence="3" key="1">
    <citation type="submission" date="2020-10" db="EMBL/GenBank/DDBJ databases">
        <title>Taxonomic study of unclassified bacteria belonging to the class Ktedonobacteria.</title>
        <authorList>
            <person name="Yabe S."/>
            <person name="Wang C.M."/>
            <person name="Zheng Y."/>
            <person name="Sakai Y."/>
            <person name="Cavaletti L."/>
            <person name="Monciardini P."/>
            <person name="Donadio S."/>
        </authorList>
    </citation>
    <scope>NUCLEOTIDE SEQUENCE</scope>
    <source>
        <strain evidence="3">ID150040</strain>
    </source>
</reference>
<evidence type="ECO:0000256" key="1">
    <source>
        <dbReference type="SAM" id="Coils"/>
    </source>
</evidence>
<evidence type="ECO:0000256" key="2">
    <source>
        <dbReference type="SAM" id="MobiDB-lite"/>
    </source>
</evidence>
<accession>A0A8J3IT01</accession>
<feature type="compositionally biased region" description="Basic and acidic residues" evidence="2">
    <location>
        <begin position="177"/>
        <end position="190"/>
    </location>
</feature>
<gene>
    <name evidence="3" type="ORF">KSF_064230</name>
</gene>
<protein>
    <submittedName>
        <fullName evidence="3">Uncharacterized protein</fullName>
    </submittedName>
</protein>
<comment type="caution">
    <text evidence="3">The sequence shown here is derived from an EMBL/GenBank/DDBJ whole genome shotgun (WGS) entry which is preliminary data.</text>
</comment>
<feature type="compositionally biased region" description="Low complexity" evidence="2">
    <location>
        <begin position="162"/>
        <end position="173"/>
    </location>
</feature>
<dbReference type="Gene3D" id="1.10.287.1490">
    <property type="match status" value="1"/>
</dbReference>
<feature type="compositionally biased region" description="Basic and acidic residues" evidence="2">
    <location>
        <begin position="148"/>
        <end position="160"/>
    </location>
</feature>
<feature type="coiled-coil region" evidence="1">
    <location>
        <begin position="741"/>
        <end position="768"/>
    </location>
</feature>
<feature type="region of interest" description="Disordered" evidence="2">
    <location>
        <begin position="127"/>
        <end position="190"/>
    </location>
</feature>
<organism evidence="3 4">
    <name type="scientific">Reticulibacter mediterranei</name>
    <dbReference type="NCBI Taxonomy" id="2778369"/>
    <lineage>
        <taxon>Bacteria</taxon>
        <taxon>Bacillati</taxon>
        <taxon>Chloroflexota</taxon>
        <taxon>Ktedonobacteria</taxon>
        <taxon>Ktedonobacterales</taxon>
        <taxon>Reticulibacteraceae</taxon>
        <taxon>Reticulibacter</taxon>
    </lineage>
</organism>
<dbReference type="Proteomes" id="UP000597444">
    <property type="component" value="Unassembled WGS sequence"/>
</dbReference>
<feature type="region of interest" description="Disordered" evidence="2">
    <location>
        <begin position="419"/>
        <end position="464"/>
    </location>
</feature>
<proteinExistence type="predicted"/>
<feature type="region of interest" description="Disordered" evidence="2">
    <location>
        <begin position="1"/>
        <end position="105"/>
    </location>
</feature>
<dbReference type="EMBL" id="BNJK01000001">
    <property type="protein sequence ID" value="GHO96375.1"/>
    <property type="molecule type" value="Genomic_DNA"/>
</dbReference>
<evidence type="ECO:0000313" key="3">
    <source>
        <dbReference type="EMBL" id="GHO96375.1"/>
    </source>
</evidence>
<name>A0A8J3IT01_9CHLR</name>
<feature type="compositionally biased region" description="Polar residues" evidence="2">
    <location>
        <begin position="18"/>
        <end position="30"/>
    </location>
</feature>
<feature type="compositionally biased region" description="Polar residues" evidence="2">
    <location>
        <begin position="445"/>
        <end position="464"/>
    </location>
</feature>
<feature type="compositionally biased region" description="Basic and acidic residues" evidence="2">
    <location>
        <begin position="1142"/>
        <end position="1160"/>
    </location>
</feature>
<keyword evidence="1" id="KW-0175">Coiled coil</keyword>
<dbReference type="SUPFAM" id="SSF57997">
    <property type="entry name" value="Tropomyosin"/>
    <property type="match status" value="1"/>
</dbReference>
<feature type="region of interest" description="Disordered" evidence="2">
    <location>
        <begin position="1081"/>
        <end position="1190"/>
    </location>
</feature>
<evidence type="ECO:0000313" key="4">
    <source>
        <dbReference type="Proteomes" id="UP000597444"/>
    </source>
</evidence>
<feature type="coiled-coil region" evidence="1">
    <location>
        <begin position="817"/>
        <end position="879"/>
    </location>
</feature>